<dbReference type="InterPro" id="IPR029479">
    <property type="entry name" value="Nitroreductase"/>
</dbReference>
<feature type="domain" description="Nitroreductase" evidence="1">
    <location>
        <begin position="68"/>
        <end position="253"/>
    </location>
</feature>
<dbReference type="SUPFAM" id="SSF55469">
    <property type="entry name" value="FMN-dependent nitroreductase-like"/>
    <property type="match status" value="1"/>
</dbReference>
<gene>
    <name evidence="2" type="ORF">KGF86_06430</name>
</gene>
<dbReference type="EMBL" id="JAGXBY010000002">
    <property type="protein sequence ID" value="MBS3679844.1"/>
    <property type="molecule type" value="Genomic_DNA"/>
</dbReference>
<name>A0ABS5MBZ1_9BACI</name>
<dbReference type="InterPro" id="IPR020051">
    <property type="entry name" value="SagB-type_dehydrogenase"/>
</dbReference>
<dbReference type="Proteomes" id="UP000681870">
    <property type="component" value="Unassembled WGS sequence"/>
</dbReference>
<evidence type="ECO:0000313" key="3">
    <source>
        <dbReference type="Proteomes" id="UP000681870"/>
    </source>
</evidence>
<proteinExistence type="predicted"/>
<comment type="caution">
    <text evidence="2">The sequence shown here is derived from an EMBL/GenBank/DDBJ whole genome shotgun (WGS) entry which is preliminary data.</text>
</comment>
<dbReference type="Pfam" id="PF00881">
    <property type="entry name" value="Nitroreductase"/>
    <property type="match status" value="1"/>
</dbReference>
<sequence length="267" mass="31210">MRKLNDSFDPLYKIYHENSKLHKDFYQKVPGLPDYTKEIKKKYYNRIEVKLPKNISLDINNTNLFTCIKDRKSIRNFDDNRTVTLDQLSIFLQYSYGITHREADRSFRATPSAGAKYPNELYVLVNNVKDIEKGIYHYSPYAHSLSLIKNGSYIQKFIDEFHHDQYLKEIVGSSKFTLIITGIFDRTTHKYMERGYRFCLFEAGHIAQNSMLIANAMSMGSCGLGGFFDDNINSILEINGVDENALYLISFGYENKIVEYDYNEFFE</sequence>
<dbReference type="PANTHER" id="PTHR43745">
    <property type="entry name" value="NITROREDUCTASE MJ1384-RELATED"/>
    <property type="match status" value="1"/>
</dbReference>
<evidence type="ECO:0000313" key="2">
    <source>
        <dbReference type="EMBL" id="MBS3679844.1"/>
    </source>
</evidence>
<reference evidence="2 3" key="1">
    <citation type="submission" date="2021-05" db="EMBL/GenBank/DDBJ databases">
        <title>Ornithinibacillus massiliensis sp. nov.</title>
        <authorList>
            <person name="Iwaza R."/>
            <person name="Lagier J.-C."/>
            <person name="Raoult D."/>
        </authorList>
    </citation>
    <scope>NUCLEOTIDE SEQUENCE [LARGE SCALE GENOMIC DNA]</scope>
    <source>
        <strain evidence="2 3">Marseille-P3601</strain>
    </source>
</reference>
<organism evidence="2 3">
    <name type="scientific">Ornithinibacillus massiliensis</name>
    <dbReference type="NCBI Taxonomy" id="1944633"/>
    <lineage>
        <taxon>Bacteria</taxon>
        <taxon>Bacillati</taxon>
        <taxon>Bacillota</taxon>
        <taxon>Bacilli</taxon>
        <taxon>Bacillales</taxon>
        <taxon>Bacillaceae</taxon>
        <taxon>Ornithinibacillus</taxon>
    </lineage>
</organism>
<accession>A0ABS5MBZ1</accession>
<keyword evidence="3" id="KW-1185">Reference proteome</keyword>
<dbReference type="CDD" id="cd02142">
    <property type="entry name" value="McbC_SagB-like_oxidoreductase"/>
    <property type="match status" value="1"/>
</dbReference>
<dbReference type="NCBIfam" id="TIGR03605">
    <property type="entry name" value="antibiot_sagB"/>
    <property type="match status" value="1"/>
</dbReference>
<evidence type="ECO:0000259" key="1">
    <source>
        <dbReference type="Pfam" id="PF00881"/>
    </source>
</evidence>
<dbReference type="Gene3D" id="3.40.109.10">
    <property type="entry name" value="NADH Oxidase"/>
    <property type="match status" value="1"/>
</dbReference>
<dbReference type="RefSeq" id="WP_211741401.1">
    <property type="nucleotide sequence ID" value="NZ_JAGXBY010000002.1"/>
</dbReference>
<dbReference type="InterPro" id="IPR000415">
    <property type="entry name" value="Nitroreductase-like"/>
</dbReference>
<dbReference type="InterPro" id="IPR052544">
    <property type="entry name" value="Bacteriocin_Proc_Enz"/>
</dbReference>
<protein>
    <submittedName>
        <fullName evidence="2">SagB/ThcOx family dehydrogenase</fullName>
    </submittedName>
</protein>
<dbReference type="PANTHER" id="PTHR43745:SF2">
    <property type="entry name" value="NITROREDUCTASE MJ1384-RELATED"/>
    <property type="match status" value="1"/>
</dbReference>